<dbReference type="GeneID" id="100897541"/>
<proteinExistence type="predicted"/>
<dbReference type="GO" id="GO:0160082">
    <property type="term" value="F:hypoxia-inducible factor-proline dioxygenase activity"/>
    <property type="evidence" value="ECO:0007669"/>
    <property type="project" value="UniProtKB-EC"/>
</dbReference>
<dbReference type="InterPro" id="IPR005123">
    <property type="entry name" value="Oxoglu/Fe-dep_dioxygenase_dom"/>
</dbReference>
<keyword evidence="2" id="KW-0479">Metal-binding</keyword>
<keyword evidence="5" id="KW-0560">Oxidoreductase</keyword>
<evidence type="ECO:0000256" key="6">
    <source>
        <dbReference type="ARBA" id="ARBA00023004"/>
    </source>
</evidence>
<dbReference type="InterPro" id="IPR006620">
    <property type="entry name" value="Pro_4_hyd_alph"/>
</dbReference>
<reference evidence="11" key="1">
    <citation type="submission" date="2025-08" db="UniProtKB">
        <authorList>
            <consortium name="RefSeq"/>
        </authorList>
    </citation>
    <scope>IDENTIFICATION</scope>
</reference>
<dbReference type="PANTHER" id="PTHR12907">
    <property type="entry name" value="EGL NINE HOMOLOG-RELATED"/>
    <property type="match status" value="1"/>
</dbReference>
<keyword evidence="3" id="KW-0847">Vitamin C</keyword>
<sequence length="243" mass="27549">MLPTSRLNNIVYDMNTFGICVVDGFLGPARAESVRKEAIGILNENKHLFKNGQLINDTASRGGLVVRGDKIAWLDGSESFCSYTNNFTRSLDSVIAHCVANDATGELGLHKISRRTKAMLACYPGSGTRYFKHVDNPNFDGRKISCVYYLNKDWDVERDGGALRIYPEEHPDQMATVHPILDRLVLFWADRRNPHEVMPAARCRLSITLWYFDDNELAMQTCINSALQQRIQDMEPFSQRDEG</sequence>
<comment type="catalytic activity">
    <reaction evidence="8">
        <text>L-prolyl-[hypoxia-inducible factor alpha subunit] + 2-oxoglutarate + O2 = trans-4-hydroxy-L-prolyl-[hypoxia-inducible factor alpha subunit] + succinate + CO2</text>
        <dbReference type="Rhea" id="RHEA:48400"/>
        <dbReference type="Rhea" id="RHEA-COMP:12093"/>
        <dbReference type="Rhea" id="RHEA-COMP:12094"/>
        <dbReference type="ChEBI" id="CHEBI:15379"/>
        <dbReference type="ChEBI" id="CHEBI:16526"/>
        <dbReference type="ChEBI" id="CHEBI:16810"/>
        <dbReference type="ChEBI" id="CHEBI:30031"/>
        <dbReference type="ChEBI" id="CHEBI:50342"/>
        <dbReference type="ChEBI" id="CHEBI:61965"/>
        <dbReference type="EC" id="1.14.11.29"/>
    </reaction>
</comment>
<dbReference type="SMART" id="SM00702">
    <property type="entry name" value="P4Hc"/>
    <property type="match status" value="1"/>
</dbReference>
<evidence type="ECO:0000256" key="7">
    <source>
        <dbReference type="ARBA" id="ARBA00039004"/>
    </source>
</evidence>
<evidence type="ECO:0000256" key="3">
    <source>
        <dbReference type="ARBA" id="ARBA00022896"/>
    </source>
</evidence>
<evidence type="ECO:0000256" key="1">
    <source>
        <dbReference type="ARBA" id="ARBA00001961"/>
    </source>
</evidence>
<gene>
    <name evidence="11" type="primary">LOC100897541</name>
</gene>
<evidence type="ECO:0000313" key="10">
    <source>
        <dbReference type="Proteomes" id="UP000694867"/>
    </source>
</evidence>
<evidence type="ECO:0000256" key="8">
    <source>
        <dbReference type="ARBA" id="ARBA00049134"/>
    </source>
</evidence>
<dbReference type="EC" id="1.14.11.29" evidence="7"/>
<dbReference type="Proteomes" id="UP000694867">
    <property type="component" value="Unplaced"/>
</dbReference>
<dbReference type="GO" id="GO:0071456">
    <property type="term" value="P:cellular response to hypoxia"/>
    <property type="evidence" value="ECO:0007669"/>
    <property type="project" value="TreeGrafter"/>
</dbReference>
<evidence type="ECO:0000259" key="9">
    <source>
        <dbReference type="PROSITE" id="PS51471"/>
    </source>
</evidence>
<dbReference type="GO" id="GO:0031418">
    <property type="term" value="F:L-ascorbic acid binding"/>
    <property type="evidence" value="ECO:0007669"/>
    <property type="project" value="UniProtKB-KW"/>
</dbReference>
<organism evidence="10 11">
    <name type="scientific">Galendromus occidentalis</name>
    <name type="common">western predatory mite</name>
    <dbReference type="NCBI Taxonomy" id="34638"/>
    <lineage>
        <taxon>Eukaryota</taxon>
        <taxon>Metazoa</taxon>
        <taxon>Ecdysozoa</taxon>
        <taxon>Arthropoda</taxon>
        <taxon>Chelicerata</taxon>
        <taxon>Arachnida</taxon>
        <taxon>Acari</taxon>
        <taxon>Parasitiformes</taxon>
        <taxon>Mesostigmata</taxon>
        <taxon>Gamasina</taxon>
        <taxon>Phytoseioidea</taxon>
        <taxon>Phytoseiidae</taxon>
        <taxon>Typhlodrominae</taxon>
        <taxon>Galendromus</taxon>
    </lineage>
</organism>
<comment type="cofactor">
    <cofactor evidence="1">
        <name>L-ascorbate</name>
        <dbReference type="ChEBI" id="CHEBI:38290"/>
    </cofactor>
</comment>
<protein>
    <recommendedName>
        <fullName evidence="7">hypoxia-inducible factor-proline dioxygenase</fullName>
        <ecNumber evidence="7">1.14.11.29</ecNumber>
    </recommendedName>
</protein>
<dbReference type="InterPro" id="IPR044862">
    <property type="entry name" value="Pro_4_hyd_alph_FE2OG_OXY"/>
</dbReference>
<keyword evidence="10" id="KW-1185">Reference proteome</keyword>
<dbReference type="GO" id="GO:0008198">
    <property type="term" value="F:ferrous iron binding"/>
    <property type="evidence" value="ECO:0007669"/>
    <property type="project" value="TreeGrafter"/>
</dbReference>
<keyword evidence="4" id="KW-0223">Dioxygenase</keyword>
<name>A0AAJ6VY46_9ACAR</name>
<accession>A0AAJ6VY46</accession>
<dbReference type="InterPro" id="IPR051559">
    <property type="entry name" value="HIF_prolyl_hydroxylases"/>
</dbReference>
<dbReference type="AlphaFoldDB" id="A0AAJ6VY46"/>
<dbReference type="RefSeq" id="XP_003743688.1">
    <property type="nucleotide sequence ID" value="XM_003743640.2"/>
</dbReference>
<keyword evidence="6" id="KW-0408">Iron</keyword>
<dbReference type="KEGG" id="goe:100897541"/>
<evidence type="ECO:0000256" key="4">
    <source>
        <dbReference type="ARBA" id="ARBA00022964"/>
    </source>
</evidence>
<dbReference type="Pfam" id="PF13640">
    <property type="entry name" value="2OG-FeII_Oxy_3"/>
    <property type="match status" value="1"/>
</dbReference>
<dbReference type="PROSITE" id="PS51471">
    <property type="entry name" value="FE2OG_OXY"/>
    <property type="match status" value="1"/>
</dbReference>
<evidence type="ECO:0000256" key="2">
    <source>
        <dbReference type="ARBA" id="ARBA00022723"/>
    </source>
</evidence>
<dbReference type="Gene3D" id="2.60.120.620">
    <property type="entry name" value="q2cbj1_9rhob like domain"/>
    <property type="match status" value="1"/>
</dbReference>
<evidence type="ECO:0000256" key="5">
    <source>
        <dbReference type="ARBA" id="ARBA00023002"/>
    </source>
</evidence>
<dbReference type="PANTHER" id="PTHR12907:SF26">
    <property type="entry name" value="HIF PROLYL HYDROXYLASE, ISOFORM C"/>
    <property type="match status" value="1"/>
</dbReference>
<dbReference type="SUPFAM" id="SSF51197">
    <property type="entry name" value="Clavaminate synthase-like"/>
    <property type="match status" value="1"/>
</dbReference>
<feature type="domain" description="Fe2OG dioxygenase" evidence="9">
    <location>
        <begin position="114"/>
        <end position="213"/>
    </location>
</feature>
<evidence type="ECO:0000313" key="11">
    <source>
        <dbReference type="RefSeq" id="XP_003743688.1"/>
    </source>
</evidence>